<accession>A0A0B1TKE5</accession>
<organism evidence="2 3">
    <name type="scientific">Oesophagostomum dentatum</name>
    <name type="common">Nodular worm</name>
    <dbReference type="NCBI Taxonomy" id="61180"/>
    <lineage>
        <taxon>Eukaryota</taxon>
        <taxon>Metazoa</taxon>
        <taxon>Ecdysozoa</taxon>
        <taxon>Nematoda</taxon>
        <taxon>Chromadorea</taxon>
        <taxon>Rhabditida</taxon>
        <taxon>Rhabditina</taxon>
        <taxon>Rhabditomorpha</taxon>
        <taxon>Strongyloidea</taxon>
        <taxon>Strongylidae</taxon>
        <taxon>Oesophagostomum</taxon>
    </lineage>
</organism>
<dbReference type="InterPro" id="IPR037165">
    <property type="entry name" value="AldOxase/xan_DH_Mopterin-bd_sf"/>
</dbReference>
<feature type="domain" description="Aldehyde oxidase/xanthine dehydrogenase second molybdopterin binding" evidence="1">
    <location>
        <begin position="16"/>
        <end position="183"/>
    </location>
</feature>
<dbReference type="EMBL" id="KN549413">
    <property type="protein sequence ID" value="KHJ97694.1"/>
    <property type="molecule type" value="Genomic_DNA"/>
</dbReference>
<reference evidence="2 3" key="1">
    <citation type="submission" date="2014-03" db="EMBL/GenBank/DDBJ databases">
        <title>Draft genome of the hookworm Oesophagostomum dentatum.</title>
        <authorList>
            <person name="Mitreva M."/>
        </authorList>
    </citation>
    <scope>NUCLEOTIDE SEQUENCE [LARGE SCALE GENOMIC DNA]</scope>
    <source>
        <strain evidence="2 3">OD-Hann</strain>
    </source>
</reference>
<dbReference type="PANTHER" id="PTHR45444:SF3">
    <property type="entry name" value="XANTHINE DEHYDROGENASE"/>
    <property type="match status" value="1"/>
</dbReference>
<dbReference type="AlphaFoldDB" id="A0A0B1TKE5"/>
<dbReference type="PANTHER" id="PTHR45444">
    <property type="entry name" value="XANTHINE DEHYDROGENASE"/>
    <property type="match status" value="1"/>
</dbReference>
<dbReference type="Proteomes" id="UP000053660">
    <property type="component" value="Unassembled WGS sequence"/>
</dbReference>
<dbReference type="GO" id="GO:0005506">
    <property type="term" value="F:iron ion binding"/>
    <property type="evidence" value="ECO:0007669"/>
    <property type="project" value="InterPro"/>
</dbReference>
<dbReference type="Pfam" id="PF20256">
    <property type="entry name" value="MoCoBD_2"/>
    <property type="match status" value="1"/>
</dbReference>
<evidence type="ECO:0000259" key="1">
    <source>
        <dbReference type="Pfam" id="PF20256"/>
    </source>
</evidence>
<evidence type="ECO:0000313" key="2">
    <source>
        <dbReference type="EMBL" id="KHJ97694.1"/>
    </source>
</evidence>
<dbReference type="GO" id="GO:0016491">
    <property type="term" value="F:oxidoreductase activity"/>
    <property type="evidence" value="ECO:0007669"/>
    <property type="project" value="InterPro"/>
</dbReference>
<dbReference type="InterPro" id="IPR046867">
    <property type="entry name" value="AldOxase/xan_DH_MoCoBD2"/>
</dbReference>
<keyword evidence="3" id="KW-1185">Reference proteome</keyword>
<dbReference type="FunFam" id="3.30.365.10:FF:000004">
    <property type="entry name" value="Xanthine dehydrogenase oxidase"/>
    <property type="match status" value="1"/>
</dbReference>
<evidence type="ECO:0000313" key="3">
    <source>
        <dbReference type="Proteomes" id="UP000053660"/>
    </source>
</evidence>
<protein>
    <recommendedName>
        <fullName evidence="1">Aldehyde oxidase/xanthine dehydrogenase second molybdopterin binding domain-containing protein</fullName>
    </recommendedName>
</protein>
<sequence length="270" mass="29675">SKYLTFSQTFASPFLQVPNTSPTSASSGSDINGLAIQDACGKLLKRLEPFKEANPEAKWEDWVGQAYKQRVSLSATGFATMRCEPVDFCSGKGAAVYPYCVYGSACCEVEVDYLTGDHHLLRTDIVMDVGDSLNPAVDIGQIEGAFIQGYGLFTMEEVKITPDGVRLTRGPSTYKIPTADDTPRHFNVRMLKGSSNPHGIFSSKAVGEAPLCLGACAFFAIREAVRSYRQDHGLVGYFRFDAPATPERIRLACEDEILEKVRLFFEGKRV</sequence>
<dbReference type="SUPFAM" id="SSF56003">
    <property type="entry name" value="Molybdenum cofactor-binding domain"/>
    <property type="match status" value="1"/>
</dbReference>
<dbReference type="OrthoDB" id="8300278at2759"/>
<dbReference type="Gene3D" id="3.30.365.10">
    <property type="entry name" value="Aldehyde oxidase/xanthine dehydrogenase, molybdopterin binding domain"/>
    <property type="match status" value="1"/>
</dbReference>
<gene>
    <name evidence="2" type="ORF">OESDEN_02324</name>
</gene>
<dbReference type="InterPro" id="IPR016208">
    <property type="entry name" value="Ald_Oxase/xanthine_DH-like"/>
</dbReference>
<proteinExistence type="predicted"/>
<name>A0A0B1TKE5_OESDE</name>
<feature type="non-terminal residue" evidence="2">
    <location>
        <position position="1"/>
    </location>
</feature>